<keyword evidence="5 7" id="KW-0808">Transferase</keyword>
<dbReference type="CDD" id="cd03791">
    <property type="entry name" value="GT5_Glycogen_synthase_DULL1-like"/>
    <property type="match status" value="1"/>
</dbReference>
<comment type="pathway">
    <text evidence="7">Glycan biosynthesis; glycogen biosynthesis.</text>
</comment>
<evidence type="ECO:0000256" key="1">
    <source>
        <dbReference type="ARBA" id="ARBA00001478"/>
    </source>
</evidence>
<evidence type="ECO:0000256" key="3">
    <source>
        <dbReference type="ARBA" id="ARBA00010281"/>
    </source>
</evidence>
<dbReference type="GO" id="GO:0004373">
    <property type="term" value="F:alpha-1,4-glucan glucosyltransferase (UDP-glucose donor) activity"/>
    <property type="evidence" value="ECO:0007669"/>
    <property type="project" value="InterPro"/>
</dbReference>
<dbReference type="PANTHER" id="PTHR45825:SF11">
    <property type="entry name" value="ALPHA AMYLASE DOMAIN-CONTAINING PROTEIN"/>
    <property type="match status" value="1"/>
</dbReference>
<gene>
    <name evidence="7" type="primary">glgA</name>
    <name evidence="10" type="ORF">C8D99_11368</name>
</gene>
<feature type="domain" description="Starch synthase catalytic" evidence="9">
    <location>
        <begin position="11"/>
        <end position="250"/>
    </location>
</feature>
<dbReference type="UniPathway" id="UPA00164"/>
<evidence type="ECO:0000313" key="11">
    <source>
        <dbReference type="Proteomes" id="UP000295066"/>
    </source>
</evidence>
<proteinExistence type="inferred from homology"/>
<accession>A0A4R8M2U8</accession>
<dbReference type="HAMAP" id="MF_00484">
    <property type="entry name" value="Glycogen_synth"/>
    <property type="match status" value="1"/>
</dbReference>
<evidence type="ECO:0000256" key="7">
    <source>
        <dbReference type="HAMAP-Rule" id="MF_00484"/>
    </source>
</evidence>
<evidence type="ECO:0000256" key="4">
    <source>
        <dbReference type="ARBA" id="ARBA00022676"/>
    </source>
</evidence>
<dbReference type="SUPFAM" id="SSF53756">
    <property type="entry name" value="UDP-Glycosyltransferase/glycogen phosphorylase"/>
    <property type="match status" value="1"/>
</dbReference>
<dbReference type="EC" id="2.4.1.21" evidence="7"/>
<comment type="similarity">
    <text evidence="3 7">Belongs to the glycosyltransferase 1 family. Bacterial/plant glycogen synthase subfamily.</text>
</comment>
<dbReference type="RefSeq" id="WP_166670129.1">
    <property type="nucleotide sequence ID" value="NZ_SORI01000013.1"/>
</dbReference>
<keyword evidence="11" id="KW-1185">Reference proteome</keyword>
<dbReference type="NCBIfam" id="TIGR02095">
    <property type="entry name" value="glgA"/>
    <property type="match status" value="1"/>
</dbReference>
<evidence type="ECO:0000256" key="2">
    <source>
        <dbReference type="ARBA" id="ARBA00002764"/>
    </source>
</evidence>
<dbReference type="AlphaFoldDB" id="A0A4R8M2U8"/>
<keyword evidence="4 7" id="KW-0328">Glycosyltransferase</keyword>
<reference evidence="10 11" key="1">
    <citation type="submission" date="2019-03" db="EMBL/GenBank/DDBJ databases">
        <title>Genomic Encyclopedia of Type Strains, Phase IV (KMG-IV): sequencing the most valuable type-strain genomes for metagenomic binning, comparative biology and taxonomic classification.</title>
        <authorList>
            <person name="Goeker M."/>
        </authorList>
    </citation>
    <scope>NUCLEOTIDE SEQUENCE [LARGE SCALE GENOMIC DNA]</scope>
    <source>
        <strain evidence="10 11">DSM 25964</strain>
    </source>
</reference>
<organism evidence="10 11">
    <name type="scientific">Aminivibrio pyruvatiphilus</name>
    <dbReference type="NCBI Taxonomy" id="1005740"/>
    <lineage>
        <taxon>Bacteria</taxon>
        <taxon>Thermotogati</taxon>
        <taxon>Synergistota</taxon>
        <taxon>Synergistia</taxon>
        <taxon>Synergistales</taxon>
        <taxon>Aminobacteriaceae</taxon>
        <taxon>Aminivibrio</taxon>
    </lineage>
</organism>
<feature type="binding site" evidence="7">
    <location>
        <position position="24"/>
    </location>
    <ligand>
        <name>ADP-alpha-D-glucose</name>
        <dbReference type="ChEBI" id="CHEBI:57498"/>
    </ligand>
</feature>
<dbReference type="GO" id="GO:0005978">
    <property type="term" value="P:glycogen biosynthetic process"/>
    <property type="evidence" value="ECO:0007669"/>
    <property type="project" value="UniProtKB-UniRule"/>
</dbReference>
<feature type="domain" description="Glycosyl transferase family 1" evidence="8">
    <location>
        <begin position="302"/>
        <end position="449"/>
    </location>
</feature>
<protein>
    <recommendedName>
        <fullName evidence="7">Glycogen synthase</fullName>
        <ecNumber evidence="7">2.4.1.21</ecNumber>
    </recommendedName>
    <alternativeName>
        <fullName evidence="7">Starch [bacterial glycogen] synthase</fullName>
    </alternativeName>
</protein>
<dbReference type="Pfam" id="PF08323">
    <property type="entry name" value="Glyco_transf_5"/>
    <property type="match status" value="1"/>
</dbReference>
<evidence type="ECO:0000256" key="5">
    <source>
        <dbReference type="ARBA" id="ARBA00022679"/>
    </source>
</evidence>
<dbReference type="InterPro" id="IPR001296">
    <property type="entry name" value="Glyco_trans_1"/>
</dbReference>
<dbReference type="Pfam" id="PF00534">
    <property type="entry name" value="Glycos_transf_1"/>
    <property type="match status" value="1"/>
</dbReference>
<dbReference type="EMBL" id="SORI01000013">
    <property type="protein sequence ID" value="TDY59490.1"/>
    <property type="molecule type" value="Genomic_DNA"/>
</dbReference>
<evidence type="ECO:0000313" key="10">
    <source>
        <dbReference type="EMBL" id="TDY59490.1"/>
    </source>
</evidence>
<dbReference type="Proteomes" id="UP000295066">
    <property type="component" value="Unassembled WGS sequence"/>
</dbReference>
<comment type="function">
    <text evidence="2 7">Synthesizes alpha-1,4-glucan chains using ADP-glucose.</text>
</comment>
<keyword evidence="6 7" id="KW-0320">Glycogen biosynthesis</keyword>
<dbReference type="PANTHER" id="PTHR45825">
    <property type="entry name" value="GRANULE-BOUND STARCH SYNTHASE 1, CHLOROPLASTIC/AMYLOPLASTIC"/>
    <property type="match status" value="1"/>
</dbReference>
<dbReference type="GO" id="GO:0009011">
    <property type="term" value="F:alpha-1,4-glucan glucosyltransferase (ADP-glucose donor) activity"/>
    <property type="evidence" value="ECO:0007669"/>
    <property type="project" value="UniProtKB-UniRule"/>
</dbReference>
<evidence type="ECO:0000259" key="9">
    <source>
        <dbReference type="Pfam" id="PF08323"/>
    </source>
</evidence>
<evidence type="ECO:0000259" key="8">
    <source>
        <dbReference type="Pfam" id="PF00534"/>
    </source>
</evidence>
<comment type="caution">
    <text evidence="10">The sequence shown here is derived from an EMBL/GenBank/DDBJ whole genome shotgun (WGS) entry which is preliminary data.</text>
</comment>
<dbReference type="InterPro" id="IPR011835">
    <property type="entry name" value="GS/SS"/>
</dbReference>
<dbReference type="Gene3D" id="3.40.50.2000">
    <property type="entry name" value="Glycogen Phosphorylase B"/>
    <property type="match status" value="2"/>
</dbReference>
<sequence length="487" mass="52670">MSAGQGAGKPKVLHVSPEAVPFSKVGGLGDVAGSLPAALRESGIDCRLLTPAWEGVLDRARELGFSLTKLSRKAEAVIRWKIHRGTVWKCSGSGMVAYLLEEPSLFGKSVYPADLTPETVFPFLFLSLAALDLPAATLWHPDIVHCHDWGTAPLPAALKWHIHFGASGDACKTVFTIHNLAHQGLLPLESLGDWGIRNEAARVEGMEYFGMANLMKGALVACDAITTVSPGYAEEIRTEAGGEGLGGLLKSLSGKVTGILNGLDDRYWDPRTDPLLPERYSPADLSGKAACKKKLLERADWKDDGRPLLVSVGRMVEQKGFSILLPLLDKLAGMNCRLFLVGTGQPEYEAAAADAAARFPDSVFAFRGYDEPLAHLVYGGGDFFLMPSRFEPCGLSQLISLRYGTVPIVRAVGGLGDTVFEHGTPEGNGFLFSGYTPEDLQEALSRALEVYRDDGAMKKLVLRGMNADFSWSRSAPLYRKLYESLLS</sequence>
<evidence type="ECO:0000256" key="6">
    <source>
        <dbReference type="ARBA" id="ARBA00023056"/>
    </source>
</evidence>
<comment type="catalytic activity">
    <reaction evidence="1 7">
        <text>[(1-&gt;4)-alpha-D-glucosyl](n) + ADP-alpha-D-glucose = [(1-&gt;4)-alpha-D-glucosyl](n+1) + ADP + H(+)</text>
        <dbReference type="Rhea" id="RHEA:18189"/>
        <dbReference type="Rhea" id="RHEA-COMP:9584"/>
        <dbReference type="Rhea" id="RHEA-COMP:9587"/>
        <dbReference type="ChEBI" id="CHEBI:15378"/>
        <dbReference type="ChEBI" id="CHEBI:15444"/>
        <dbReference type="ChEBI" id="CHEBI:57498"/>
        <dbReference type="ChEBI" id="CHEBI:456216"/>
        <dbReference type="EC" id="2.4.1.21"/>
    </reaction>
</comment>
<name>A0A4R8M2U8_9BACT</name>
<dbReference type="InterPro" id="IPR013534">
    <property type="entry name" value="Starch_synth_cat_dom"/>
</dbReference>